<reference evidence="1 2" key="1">
    <citation type="submission" date="2024-05" db="EMBL/GenBank/DDBJ databases">
        <title>Genome sequencing and assembly of Indian major carp, Cirrhinus mrigala (Hamilton, 1822).</title>
        <authorList>
            <person name="Mohindra V."/>
            <person name="Chowdhury L.M."/>
            <person name="Lal K."/>
            <person name="Jena J.K."/>
        </authorList>
    </citation>
    <scope>NUCLEOTIDE SEQUENCE [LARGE SCALE GENOMIC DNA]</scope>
    <source>
        <strain evidence="1">CM1030</strain>
        <tissue evidence="1">Blood</tissue>
    </source>
</reference>
<comment type="caution">
    <text evidence="1">The sequence shown here is derived from an EMBL/GenBank/DDBJ whole genome shotgun (WGS) entry which is preliminary data.</text>
</comment>
<dbReference type="Proteomes" id="UP001529510">
    <property type="component" value="Unassembled WGS sequence"/>
</dbReference>
<name>A0ABD0NXJ2_CIRMR</name>
<accession>A0ABD0NXJ2</accession>
<dbReference type="AlphaFoldDB" id="A0ABD0NXJ2"/>
<evidence type="ECO:0000313" key="1">
    <source>
        <dbReference type="EMBL" id="KAL0166603.1"/>
    </source>
</evidence>
<keyword evidence="2" id="KW-1185">Reference proteome</keyword>
<proteinExistence type="predicted"/>
<dbReference type="EMBL" id="JAMKFB020000019">
    <property type="protein sequence ID" value="KAL0166603.1"/>
    <property type="molecule type" value="Genomic_DNA"/>
</dbReference>
<evidence type="ECO:0000313" key="2">
    <source>
        <dbReference type="Proteomes" id="UP001529510"/>
    </source>
</evidence>
<dbReference type="InterPro" id="IPR051632">
    <property type="entry name" value="Rho_GEF"/>
</dbReference>
<protein>
    <submittedName>
        <fullName evidence="1">Uncharacterized protein</fullName>
    </submittedName>
</protein>
<feature type="non-terminal residue" evidence="1">
    <location>
        <position position="1"/>
    </location>
</feature>
<dbReference type="PANTHER" id="PTHR13944:SF20">
    <property type="entry name" value="RHO GUANINE NUCLEOTIDE EXCHANGE FACTOR 2"/>
    <property type="match status" value="1"/>
</dbReference>
<dbReference type="Gene3D" id="1.10.287.2510">
    <property type="match status" value="1"/>
</dbReference>
<gene>
    <name evidence="1" type="ORF">M9458_038447</name>
</gene>
<feature type="non-terminal residue" evidence="1">
    <location>
        <position position="82"/>
    </location>
</feature>
<organism evidence="1 2">
    <name type="scientific">Cirrhinus mrigala</name>
    <name type="common">Mrigala</name>
    <dbReference type="NCBI Taxonomy" id="683832"/>
    <lineage>
        <taxon>Eukaryota</taxon>
        <taxon>Metazoa</taxon>
        <taxon>Chordata</taxon>
        <taxon>Craniata</taxon>
        <taxon>Vertebrata</taxon>
        <taxon>Euteleostomi</taxon>
        <taxon>Actinopterygii</taxon>
        <taxon>Neopterygii</taxon>
        <taxon>Teleostei</taxon>
        <taxon>Ostariophysi</taxon>
        <taxon>Cypriniformes</taxon>
        <taxon>Cyprinidae</taxon>
        <taxon>Labeoninae</taxon>
        <taxon>Labeonini</taxon>
        <taxon>Cirrhinus</taxon>
    </lineage>
</organism>
<sequence>NQEEAAGLSQALSCIRELLCSVDQQVLELERTQRLQEIRSRVDPRAEAKLRSGALFRPAELLRRQLIHEGTLLWKTPSSRLK</sequence>
<dbReference type="PANTHER" id="PTHR13944">
    <property type="entry name" value="AGAP007712-PA"/>
    <property type="match status" value="1"/>
</dbReference>